<dbReference type="EMBL" id="JAAIKC010000006">
    <property type="protein sequence ID" value="NEW07700.1"/>
    <property type="molecule type" value="Genomic_DNA"/>
</dbReference>
<reference evidence="9" key="1">
    <citation type="submission" date="2020-02" db="EMBL/GenBank/DDBJ databases">
        <authorList>
            <person name="Shen X.-R."/>
            <person name="Zhang Y.-X."/>
        </authorList>
    </citation>
    <scope>NUCLEOTIDE SEQUENCE</scope>
    <source>
        <strain evidence="9">SYP-B3998</strain>
    </source>
</reference>
<dbReference type="PANTHER" id="PTHR32322">
    <property type="entry name" value="INNER MEMBRANE TRANSPORTER"/>
    <property type="match status" value="1"/>
</dbReference>
<proteinExistence type="inferred from homology"/>
<feature type="transmembrane region" description="Helical" evidence="7">
    <location>
        <begin position="239"/>
        <end position="258"/>
    </location>
</feature>
<feature type="transmembrane region" description="Helical" evidence="7">
    <location>
        <begin position="27"/>
        <end position="50"/>
    </location>
</feature>
<keyword evidence="6 7" id="KW-0472">Membrane</keyword>
<sequence length="285" mass="31205">MKTISLTILLILIWAFSWPIYKLALPYTPPLLFAGLRTLLGGLLLTLFLLKQWRLIRWRENKFIYIVSSVLNVILFYGLQTVGLQYLPSGLFSVIVYLQPVLIGIMAWLWLGESMSLIKIIGLLIGFIGVITVSSGALSGHISIIGIVIALVTSLSWATGTVVVKKIGTNTNRMWLVAFQCLIGGFVLSGAGLLTEQSSHIVWSNPLYLTGLIYGAIVGIPLSWIIYYKLMNAGEVSKVASSTFLVPLLAVFIGTLVLHEPFTYALLVGLLFIAASIYLVNRSAA</sequence>
<gene>
    <name evidence="9" type="ORF">GK047_16995</name>
</gene>
<evidence type="ECO:0000256" key="1">
    <source>
        <dbReference type="ARBA" id="ARBA00004651"/>
    </source>
</evidence>
<dbReference type="Pfam" id="PF00892">
    <property type="entry name" value="EamA"/>
    <property type="match status" value="2"/>
</dbReference>
<feature type="transmembrane region" description="Helical" evidence="7">
    <location>
        <begin position="207"/>
        <end position="227"/>
    </location>
</feature>
<dbReference type="AlphaFoldDB" id="A0A6G4A025"/>
<evidence type="ECO:0000256" key="4">
    <source>
        <dbReference type="ARBA" id="ARBA00022692"/>
    </source>
</evidence>
<feature type="transmembrane region" description="Helical" evidence="7">
    <location>
        <begin position="62"/>
        <end position="79"/>
    </location>
</feature>
<dbReference type="InterPro" id="IPR000620">
    <property type="entry name" value="EamA_dom"/>
</dbReference>
<protein>
    <submittedName>
        <fullName evidence="9">DMT family transporter</fullName>
    </submittedName>
</protein>
<feature type="domain" description="EamA" evidence="8">
    <location>
        <begin position="2"/>
        <end position="134"/>
    </location>
</feature>
<feature type="transmembrane region" description="Helical" evidence="7">
    <location>
        <begin position="91"/>
        <end position="111"/>
    </location>
</feature>
<evidence type="ECO:0000256" key="5">
    <source>
        <dbReference type="ARBA" id="ARBA00022989"/>
    </source>
</evidence>
<feature type="domain" description="EamA" evidence="8">
    <location>
        <begin position="145"/>
        <end position="281"/>
    </location>
</feature>
<feature type="transmembrane region" description="Helical" evidence="7">
    <location>
        <begin position="118"/>
        <end position="138"/>
    </location>
</feature>
<feature type="transmembrane region" description="Helical" evidence="7">
    <location>
        <begin position="176"/>
        <end position="195"/>
    </location>
</feature>
<feature type="transmembrane region" description="Helical" evidence="7">
    <location>
        <begin position="144"/>
        <end position="164"/>
    </location>
</feature>
<accession>A0A6G4A025</accession>
<dbReference type="GO" id="GO:0005886">
    <property type="term" value="C:plasma membrane"/>
    <property type="evidence" value="ECO:0007669"/>
    <property type="project" value="UniProtKB-SubCell"/>
</dbReference>
<dbReference type="InterPro" id="IPR037185">
    <property type="entry name" value="EmrE-like"/>
</dbReference>
<dbReference type="InterPro" id="IPR050638">
    <property type="entry name" value="AA-Vitamin_Transporters"/>
</dbReference>
<evidence type="ECO:0000313" key="9">
    <source>
        <dbReference type="EMBL" id="NEW07700.1"/>
    </source>
</evidence>
<dbReference type="SUPFAM" id="SSF103481">
    <property type="entry name" value="Multidrug resistance efflux transporter EmrE"/>
    <property type="match status" value="2"/>
</dbReference>
<name>A0A6G4A025_9BACL</name>
<keyword evidence="4 7" id="KW-0812">Transmembrane</keyword>
<evidence type="ECO:0000256" key="2">
    <source>
        <dbReference type="ARBA" id="ARBA00007362"/>
    </source>
</evidence>
<dbReference type="PANTHER" id="PTHR32322:SF18">
    <property type="entry name" value="S-ADENOSYLMETHIONINE_S-ADENOSYLHOMOCYSTEINE TRANSPORTER"/>
    <property type="match status" value="1"/>
</dbReference>
<feature type="transmembrane region" description="Helical" evidence="7">
    <location>
        <begin position="264"/>
        <end position="281"/>
    </location>
</feature>
<comment type="similarity">
    <text evidence="2">Belongs to the EamA transporter family.</text>
</comment>
<evidence type="ECO:0000256" key="7">
    <source>
        <dbReference type="SAM" id="Phobius"/>
    </source>
</evidence>
<comment type="caution">
    <text evidence="9">The sequence shown here is derived from an EMBL/GenBank/DDBJ whole genome shotgun (WGS) entry which is preliminary data.</text>
</comment>
<organism evidence="9">
    <name type="scientific">Paenibacillus sp. SYP-B3998</name>
    <dbReference type="NCBI Taxonomy" id="2678564"/>
    <lineage>
        <taxon>Bacteria</taxon>
        <taxon>Bacillati</taxon>
        <taxon>Bacillota</taxon>
        <taxon>Bacilli</taxon>
        <taxon>Bacillales</taxon>
        <taxon>Paenibacillaceae</taxon>
        <taxon>Paenibacillus</taxon>
    </lineage>
</organism>
<evidence type="ECO:0000256" key="6">
    <source>
        <dbReference type="ARBA" id="ARBA00023136"/>
    </source>
</evidence>
<keyword evidence="3" id="KW-1003">Cell membrane</keyword>
<keyword evidence="5 7" id="KW-1133">Transmembrane helix</keyword>
<comment type="subcellular location">
    <subcellularLocation>
        <location evidence="1">Cell membrane</location>
        <topology evidence="1">Multi-pass membrane protein</topology>
    </subcellularLocation>
</comment>
<evidence type="ECO:0000256" key="3">
    <source>
        <dbReference type="ARBA" id="ARBA00022475"/>
    </source>
</evidence>
<evidence type="ECO:0000259" key="8">
    <source>
        <dbReference type="Pfam" id="PF00892"/>
    </source>
</evidence>